<accession>A0A7S3QSN7</accession>
<evidence type="ECO:0000313" key="2">
    <source>
        <dbReference type="EMBL" id="CAE0491989.1"/>
    </source>
</evidence>
<dbReference type="PANTHER" id="PTHR35149">
    <property type="entry name" value="SLL5132 PROTEIN"/>
    <property type="match status" value="1"/>
</dbReference>
<organism evidence="2">
    <name type="scientific">Dunaliella tertiolecta</name>
    <name type="common">Green alga</name>
    <dbReference type="NCBI Taxonomy" id="3047"/>
    <lineage>
        <taxon>Eukaryota</taxon>
        <taxon>Viridiplantae</taxon>
        <taxon>Chlorophyta</taxon>
        <taxon>core chlorophytes</taxon>
        <taxon>Chlorophyceae</taxon>
        <taxon>CS clade</taxon>
        <taxon>Chlamydomonadales</taxon>
        <taxon>Dunaliellaceae</taxon>
        <taxon>Dunaliella</taxon>
    </lineage>
</organism>
<dbReference type="InterPro" id="IPR004919">
    <property type="entry name" value="GmrSD_N"/>
</dbReference>
<protein>
    <recommendedName>
        <fullName evidence="1">GmrSD restriction endonucleases N-terminal domain-containing protein</fullName>
    </recommendedName>
</protein>
<dbReference type="PANTHER" id="PTHR35149:SF1">
    <property type="entry name" value="DUF5655 DOMAIN-CONTAINING PROTEIN"/>
    <property type="match status" value="1"/>
</dbReference>
<dbReference type="EMBL" id="HBIP01012434">
    <property type="protein sequence ID" value="CAE0491989.1"/>
    <property type="molecule type" value="Transcribed_RNA"/>
</dbReference>
<sequence length="662" mass="75314">MSKAEAHVKSTWDALHVFPCDMKLRIPGYQREYRWDELTQAKLFADSWEVKQRKQHLNRVQRTQGVNPPPQEPHPLNTIVFFKPEVSRGAGCPREIEVVDGHQRIVTFYLLLAALRNILEGAWKKYKPPTEQSGKIKQCHRFLFISMDLEDHDHAVKVVKRPRLTLQDEAATTEFRGILEQDVPSQRGNMSSCYRHARNFIAAKVLKSAGDAQLEAPCPSVDGPSSSTTDYEDLRSWMQGLHANDNNQIKIWLRTAVDDLSHWVEGILHNMQFILVETSSYRMATTMYKVLNLPSSSGMPSTAAERVKINLWSMLPRSDTETRSGALDGTRSQAEERFYNGWKELTSYFQPAHGPKNETLHRTQEPTDGLTLYLTLMATIALQVHVEVEKLESLLEDWMDSVGCKGEPESFVEMLKSNMRLHELIYKPNAESMAVSFGAAFGTLQGRERANLETDLARLFGSLQLITHYSTMDSSASSRQYLLWLCPAIAFLEKHASSASATQLKGFFRALEQRALSAFIVRSLDAIVETRCSFLDTLKEIKDQELPEDGVYSCLKLPEASQESLVTELDEVSRGKTEKQLGVKYKKRKSIGDVVPWILQYLVRRHELAINSCTETLQSDKLPHPLLRKGVELEHIHPISPEWTEWTREGWGSEEGVRLSDT</sequence>
<dbReference type="Pfam" id="PF03235">
    <property type="entry name" value="GmrSD_N"/>
    <property type="match status" value="1"/>
</dbReference>
<proteinExistence type="predicted"/>
<dbReference type="AlphaFoldDB" id="A0A7S3QSN7"/>
<reference evidence="2" key="1">
    <citation type="submission" date="2021-01" db="EMBL/GenBank/DDBJ databases">
        <authorList>
            <person name="Corre E."/>
            <person name="Pelletier E."/>
            <person name="Niang G."/>
            <person name="Scheremetjew M."/>
            <person name="Finn R."/>
            <person name="Kale V."/>
            <person name="Holt S."/>
            <person name="Cochrane G."/>
            <person name="Meng A."/>
            <person name="Brown T."/>
            <person name="Cohen L."/>
        </authorList>
    </citation>
    <scope>NUCLEOTIDE SEQUENCE</scope>
    <source>
        <strain evidence="2">CCMP1320</strain>
    </source>
</reference>
<name>A0A7S3QSN7_DUNTE</name>
<feature type="domain" description="GmrSD restriction endonucleases N-terminal" evidence="1">
    <location>
        <begin position="24"/>
        <end position="292"/>
    </location>
</feature>
<gene>
    <name evidence="2" type="ORF">DTER00134_LOCUS7062</name>
</gene>
<evidence type="ECO:0000259" key="1">
    <source>
        <dbReference type="Pfam" id="PF03235"/>
    </source>
</evidence>